<sequence>MSRTLAALEELARERTERDGLLAAMAATQRREQQARDRLAEARRRLAAETVDVADLESMSMTRILASLRGSRQSDLDRERAEAQAASYLVADAEARLTTEQRERASLEQRIAAYGDLDARRTQLVAERETEVRSDPAHADRAARLTELAAEVGRLRARGVQVEEADAAGREAHAVLQRTAQHLGSAGSWSTYDTFFGGGMLSSMAKHDQLDKAAALMRQADAALARLGTELADVGLDAVGGVGIDSMTRALDIWFDNIFTDWAVRERIGQASQRVHALLDQVNRVGQRLATMKQEVAGGLADAESERERLLLV</sequence>
<protein>
    <submittedName>
        <fullName evidence="2">Uncharacterized protein</fullName>
    </submittedName>
</protein>
<feature type="coiled-coil region" evidence="1">
    <location>
        <begin position="25"/>
        <end position="59"/>
    </location>
</feature>
<keyword evidence="3" id="KW-1185">Reference proteome</keyword>
<reference evidence="3" key="1">
    <citation type="journal article" date="2019" name="Int. J. Syst. Evol. Microbiol.">
        <title>The Global Catalogue of Microorganisms (GCM) 10K type strain sequencing project: providing services to taxonomists for standard genome sequencing and annotation.</title>
        <authorList>
            <consortium name="The Broad Institute Genomics Platform"/>
            <consortium name="The Broad Institute Genome Sequencing Center for Infectious Disease"/>
            <person name="Wu L."/>
            <person name="Ma J."/>
        </authorList>
    </citation>
    <scope>NUCLEOTIDE SEQUENCE [LARGE SCALE GENOMIC DNA]</scope>
    <source>
        <strain evidence="3">CGMCC 1.12477</strain>
    </source>
</reference>
<dbReference type="EMBL" id="JBHUGD010000003">
    <property type="protein sequence ID" value="MFD1947961.1"/>
    <property type="molecule type" value="Genomic_DNA"/>
</dbReference>
<evidence type="ECO:0000256" key="1">
    <source>
        <dbReference type="SAM" id="Coils"/>
    </source>
</evidence>
<name>A0ABW4TPR4_9ACTN</name>
<proteinExistence type="predicted"/>
<evidence type="ECO:0000313" key="3">
    <source>
        <dbReference type="Proteomes" id="UP001597351"/>
    </source>
</evidence>
<organism evidence="2 3">
    <name type="scientific">Nocardioides aestuarii</name>
    <dbReference type="NCBI Taxonomy" id="252231"/>
    <lineage>
        <taxon>Bacteria</taxon>
        <taxon>Bacillati</taxon>
        <taxon>Actinomycetota</taxon>
        <taxon>Actinomycetes</taxon>
        <taxon>Propionibacteriales</taxon>
        <taxon>Nocardioidaceae</taxon>
        <taxon>Nocardioides</taxon>
    </lineage>
</organism>
<accession>A0ABW4TPR4</accession>
<keyword evidence="1" id="KW-0175">Coiled coil</keyword>
<dbReference type="RefSeq" id="WP_343919546.1">
    <property type="nucleotide sequence ID" value="NZ_BAAAJT010000002.1"/>
</dbReference>
<comment type="caution">
    <text evidence="2">The sequence shown here is derived from an EMBL/GenBank/DDBJ whole genome shotgun (WGS) entry which is preliminary data.</text>
</comment>
<evidence type="ECO:0000313" key="2">
    <source>
        <dbReference type="EMBL" id="MFD1947961.1"/>
    </source>
</evidence>
<dbReference type="Proteomes" id="UP001597351">
    <property type="component" value="Unassembled WGS sequence"/>
</dbReference>
<gene>
    <name evidence="2" type="ORF">ACFSDE_14270</name>
</gene>